<dbReference type="GO" id="GO:0009279">
    <property type="term" value="C:cell outer membrane"/>
    <property type="evidence" value="ECO:0007669"/>
    <property type="project" value="UniProtKB-SubCell"/>
</dbReference>
<dbReference type="SUPFAM" id="SSF49464">
    <property type="entry name" value="Carboxypeptidase regulatory domain-like"/>
    <property type="match status" value="1"/>
</dbReference>
<keyword evidence="2 4" id="KW-0472">Membrane</keyword>
<evidence type="ECO:0000259" key="5">
    <source>
        <dbReference type="PROSITE" id="PS51123"/>
    </source>
</evidence>
<accession>A0A1E5SIB5</accession>
<dbReference type="InterPro" id="IPR006664">
    <property type="entry name" value="OMP_bac"/>
</dbReference>
<dbReference type="InterPro" id="IPR008969">
    <property type="entry name" value="CarboxyPept-like_regulatory"/>
</dbReference>
<evidence type="ECO:0000256" key="1">
    <source>
        <dbReference type="ARBA" id="ARBA00004442"/>
    </source>
</evidence>
<dbReference type="InterPro" id="IPR006665">
    <property type="entry name" value="OmpA-like"/>
</dbReference>
<dbReference type="AlphaFoldDB" id="A0A1E5SIB5"/>
<comment type="subcellular location">
    <subcellularLocation>
        <location evidence="1">Cell outer membrane</location>
    </subcellularLocation>
</comment>
<dbReference type="Gene3D" id="2.60.40.1120">
    <property type="entry name" value="Carboxypeptidase-like, regulatory domain"/>
    <property type="match status" value="2"/>
</dbReference>
<dbReference type="STRING" id="1849968.A8C32_06630"/>
<feature type="domain" description="OmpA-like" evidence="5">
    <location>
        <begin position="268"/>
        <end position="390"/>
    </location>
</feature>
<dbReference type="PANTHER" id="PTHR30329:SF21">
    <property type="entry name" value="LIPOPROTEIN YIAD-RELATED"/>
    <property type="match status" value="1"/>
</dbReference>
<comment type="caution">
    <text evidence="6">The sequence shown here is derived from an EMBL/GenBank/DDBJ whole genome shotgun (WGS) entry which is preliminary data.</text>
</comment>
<sequence>MFHNSFSLNEKLKSETNDYDKLFLKKLKNEENESTSLKLDLESDCLKEISGIVKDKDSQKPLAYTHVVIYEASDNDKIIDVVISDASGHFEFNLDCKPKTYSIYVKKLAYKENTSQLTINAEDKQPILLKFDLEQDCEKIISGVVMDKKTQEVLPNADIVVYDSNENDKVIDVLRSDELGRFKVSFACKAEMYNYGIYAKKEAYEENTTQVVINGEEKNESISLKLALDPEKQIAKPKRDLKEKNATEAKAELSDQKVTKEKVAEVKTDLFKLLGLNPIYFDFDKSFIRKDAKVELTKVINYMKKFPNVKIDVRSYTDSKGQDSYNLLLSNRRNKSTLDYIINTGGILKSRLTGKGYGETKLTNHCNNQVKCSRKEHQANRRSEFIVISN</sequence>
<dbReference type="InterPro" id="IPR036737">
    <property type="entry name" value="OmpA-like_sf"/>
</dbReference>
<dbReference type="EMBL" id="MDJD01000054">
    <property type="protein sequence ID" value="OEJ98858.1"/>
    <property type="molecule type" value="Genomic_DNA"/>
</dbReference>
<dbReference type="Gene3D" id="3.30.1330.60">
    <property type="entry name" value="OmpA-like domain"/>
    <property type="match status" value="1"/>
</dbReference>
<dbReference type="PANTHER" id="PTHR30329">
    <property type="entry name" value="STATOR ELEMENT OF FLAGELLAR MOTOR COMPLEX"/>
    <property type="match status" value="1"/>
</dbReference>
<dbReference type="SUPFAM" id="SSF103088">
    <property type="entry name" value="OmpA-like"/>
    <property type="match status" value="1"/>
</dbReference>
<organism evidence="6 7">
    <name type="scientific">Flavivirga aquatica</name>
    <dbReference type="NCBI Taxonomy" id="1849968"/>
    <lineage>
        <taxon>Bacteria</taxon>
        <taxon>Pseudomonadati</taxon>
        <taxon>Bacteroidota</taxon>
        <taxon>Flavobacteriia</taxon>
        <taxon>Flavobacteriales</taxon>
        <taxon>Flavobacteriaceae</taxon>
        <taxon>Flavivirga</taxon>
    </lineage>
</organism>
<dbReference type="InterPro" id="IPR050330">
    <property type="entry name" value="Bact_OuterMem_StrucFunc"/>
</dbReference>
<gene>
    <name evidence="6" type="ORF">A8C32_06630</name>
</gene>
<protein>
    <recommendedName>
        <fullName evidence="5">OmpA-like domain-containing protein</fullName>
    </recommendedName>
</protein>
<name>A0A1E5SIB5_9FLAO</name>
<keyword evidence="7" id="KW-1185">Reference proteome</keyword>
<evidence type="ECO:0000256" key="2">
    <source>
        <dbReference type="ARBA" id="ARBA00023136"/>
    </source>
</evidence>
<dbReference type="Proteomes" id="UP000095713">
    <property type="component" value="Unassembled WGS sequence"/>
</dbReference>
<evidence type="ECO:0000313" key="7">
    <source>
        <dbReference type="Proteomes" id="UP000095713"/>
    </source>
</evidence>
<dbReference type="PROSITE" id="PS51123">
    <property type="entry name" value="OMPA_2"/>
    <property type="match status" value="1"/>
</dbReference>
<evidence type="ECO:0000313" key="6">
    <source>
        <dbReference type="EMBL" id="OEJ98858.1"/>
    </source>
</evidence>
<dbReference type="Pfam" id="PF00691">
    <property type="entry name" value="OmpA"/>
    <property type="match status" value="1"/>
</dbReference>
<keyword evidence="3" id="KW-0998">Cell outer membrane</keyword>
<evidence type="ECO:0000256" key="4">
    <source>
        <dbReference type="PROSITE-ProRule" id="PRU00473"/>
    </source>
</evidence>
<dbReference type="CDD" id="cd07185">
    <property type="entry name" value="OmpA_C-like"/>
    <property type="match status" value="1"/>
</dbReference>
<dbReference type="PRINTS" id="PR01021">
    <property type="entry name" value="OMPADOMAIN"/>
</dbReference>
<evidence type="ECO:0000256" key="3">
    <source>
        <dbReference type="ARBA" id="ARBA00023237"/>
    </source>
</evidence>
<reference evidence="6 7" key="1">
    <citation type="submission" date="2016-05" db="EMBL/GenBank/DDBJ databases">
        <title>Draft Genome Sequence of Algibacter sp. Strain SK-16 Isolated from the Surface Water of Aburatsubo Inlet.</title>
        <authorList>
            <person name="Wong S.-K."/>
            <person name="Yoshizawa S."/>
            <person name="Nakajima Y."/>
            <person name="Ogura Y."/>
            <person name="Tetsuya H."/>
            <person name="Hamasaki K."/>
        </authorList>
    </citation>
    <scope>NUCLEOTIDE SEQUENCE [LARGE SCALE GENOMIC DNA]</scope>
    <source>
        <strain evidence="6 7">SK-16</strain>
    </source>
</reference>
<dbReference type="Pfam" id="PF13620">
    <property type="entry name" value="CarboxypepD_reg"/>
    <property type="match status" value="1"/>
</dbReference>
<proteinExistence type="predicted"/>